<sequence>MCHSFGTSHWDTAEAFARVSCNLVQPQRWLSEPENGRFHFIPARLPLRNNSAKNIEEPSLSHNAAGKKAARKRDASSWLTHKAKPEDARANERFISENSN</sequence>
<gene>
    <name evidence="2" type="ORF">NDU88_004908</name>
</gene>
<feature type="compositionally biased region" description="Basic and acidic residues" evidence="1">
    <location>
        <begin position="83"/>
        <end position="100"/>
    </location>
</feature>
<feature type="region of interest" description="Disordered" evidence="1">
    <location>
        <begin position="55"/>
        <end position="100"/>
    </location>
</feature>
<protein>
    <submittedName>
        <fullName evidence="2">Uncharacterized protein</fullName>
    </submittedName>
</protein>
<dbReference type="EMBL" id="JANPWB010000007">
    <property type="protein sequence ID" value="KAJ1173066.1"/>
    <property type="molecule type" value="Genomic_DNA"/>
</dbReference>
<comment type="caution">
    <text evidence="2">The sequence shown here is derived from an EMBL/GenBank/DDBJ whole genome shotgun (WGS) entry which is preliminary data.</text>
</comment>
<reference evidence="2" key="1">
    <citation type="journal article" date="2022" name="bioRxiv">
        <title>Sequencing and chromosome-scale assembly of the giantPleurodeles waltlgenome.</title>
        <authorList>
            <person name="Brown T."/>
            <person name="Elewa A."/>
            <person name="Iarovenko S."/>
            <person name="Subramanian E."/>
            <person name="Araus A.J."/>
            <person name="Petzold A."/>
            <person name="Susuki M."/>
            <person name="Suzuki K.-i.T."/>
            <person name="Hayashi T."/>
            <person name="Toyoda A."/>
            <person name="Oliveira C."/>
            <person name="Osipova E."/>
            <person name="Leigh N.D."/>
            <person name="Simon A."/>
            <person name="Yun M.H."/>
        </authorList>
    </citation>
    <scope>NUCLEOTIDE SEQUENCE</scope>
    <source>
        <strain evidence="2">20211129_DDA</strain>
        <tissue evidence="2">Liver</tissue>
    </source>
</reference>
<proteinExistence type="predicted"/>
<dbReference type="AlphaFoldDB" id="A0AAV7TAG5"/>
<organism evidence="2 3">
    <name type="scientific">Pleurodeles waltl</name>
    <name type="common">Iberian ribbed newt</name>
    <dbReference type="NCBI Taxonomy" id="8319"/>
    <lineage>
        <taxon>Eukaryota</taxon>
        <taxon>Metazoa</taxon>
        <taxon>Chordata</taxon>
        <taxon>Craniata</taxon>
        <taxon>Vertebrata</taxon>
        <taxon>Euteleostomi</taxon>
        <taxon>Amphibia</taxon>
        <taxon>Batrachia</taxon>
        <taxon>Caudata</taxon>
        <taxon>Salamandroidea</taxon>
        <taxon>Salamandridae</taxon>
        <taxon>Pleurodelinae</taxon>
        <taxon>Pleurodeles</taxon>
    </lineage>
</organism>
<evidence type="ECO:0000313" key="2">
    <source>
        <dbReference type="EMBL" id="KAJ1173066.1"/>
    </source>
</evidence>
<keyword evidence="3" id="KW-1185">Reference proteome</keyword>
<evidence type="ECO:0000256" key="1">
    <source>
        <dbReference type="SAM" id="MobiDB-lite"/>
    </source>
</evidence>
<name>A0AAV7TAG5_PLEWA</name>
<dbReference type="Proteomes" id="UP001066276">
    <property type="component" value="Chromosome 4_1"/>
</dbReference>
<accession>A0AAV7TAG5</accession>
<evidence type="ECO:0000313" key="3">
    <source>
        <dbReference type="Proteomes" id="UP001066276"/>
    </source>
</evidence>